<sequence length="278" mass="30384">MLTAACFFANCDHPAVFGSSKCVLHKHRTKCVVDQCANQVYARNLCVRHGGKKKCTYEDCQLNARIGEFCSKHGGKSSKAICTHEGCTKQAHKRKKCVRHGGGRKCNVDGCDVHARRGGYCARHGRQAKNGNLVSSPTSTESSKPPQAPAVPIQCPPRLTRLALDPLPRLGITPRHAFPPYNTAYRSSPSAATTLLPFMHPPQHRHYEMIETALRRDHEPFAPPYALPPPPAPSSASVRLPALGFIQRGPPPTMAPVAYGPLSSYAPNDHVFEVSIRQ</sequence>
<dbReference type="VEuPathDB" id="FungiDB:H310_05764"/>
<dbReference type="eggNOG" id="ENOG502QTGB">
    <property type="taxonomic scope" value="Eukaryota"/>
</dbReference>
<dbReference type="PANTHER" id="PTHR31827:SF1">
    <property type="entry name" value="EMB|CAB89363.1"/>
    <property type="match status" value="1"/>
</dbReference>
<dbReference type="OrthoDB" id="73726at2759"/>
<dbReference type="STRING" id="157072.A0A024U8H6"/>
<dbReference type="EMBL" id="KI913961">
    <property type="protein sequence ID" value="ETW02197.1"/>
    <property type="molecule type" value="Genomic_DNA"/>
</dbReference>
<reference evidence="2" key="1">
    <citation type="submission" date="2013-12" db="EMBL/GenBank/DDBJ databases">
        <title>The Genome Sequence of Aphanomyces invadans NJM9701.</title>
        <authorList>
            <consortium name="The Broad Institute Genomics Platform"/>
            <person name="Russ C."/>
            <person name="Tyler B."/>
            <person name="van West P."/>
            <person name="Dieguez-Uribeondo J."/>
            <person name="Young S.K."/>
            <person name="Zeng Q."/>
            <person name="Gargeya S."/>
            <person name="Fitzgerald M."/>
            <person name="Abouelleil A."/>
            <person name="Alvarado L."/>
            <person name="Chapman S.B."/>
            <person name="Gainer-Dewar J."/>
            <person name="Goldberg J."/>
            <person name="Griggs A."/>
            <person name="Gujja S."/>
            <person name="Hansen M."/>
            <person name="Howarth C."/>
            <person name="Imamovic A."/>
            <person name="Ireland A."/>
            <person name="Larimer J."/>
            <person name="McCowan C."/>
            <person name="Murphy C."/>
            <person name="Pearson M."/>
            <person name="Poon T.W."/>
            <person name="Priest M."/>
            <person name="Roberts A."/>
            <person name="Saif S."/>
            <person name="Shea T."/>
            <person name="Sykes S."/>
            <person name="Wortman J."/>
            <person name="Nusbaum C."/>
            <person name="Birren B."/>
        </authorList>
    </citation>
    <scope>NUCLEOTIDE SEQUENCE [LARGE SCALE GENOMIC DNA]</scope>
    <source>
        <strain evidence="2">NJM9701</strain>
    </source>
</reference>
<protein>
    <submittedName>
        <fullName evidence="2">Uncharacterized protein</fullName>
    </submittedName>
</protein>
<dbReference type="PANTHER" id="PTHR31827">
    <property type="entry name" value="EMB|CAB89363.1"/>
    <property type="match status" value="1"/>
</dbReference>
<gene>
    <name evidence="2" type="ORF">H310_05764</name>
</gene>
<name>A0A024U8H6_9STRA</name>
<accession>A0A024U8H6</accession>
<organism evidence="2">
    <name type="scientific">Aphanomyces invadans</name>
    <dbReference type="NCBI Taxonomy" id="157072"/>
    <lineage>
        <taxon>Eukaryota</taxon>
        <taxon>Sar</taxon>
        <taxon>Stramenopiles</taxon>
        <taxon>Oomycota</taxon>
        <taxon>Saprolegniomycetes</taxon>
        <taxon>Saprolegniales</taxon>
        <taxon>Verrucalvaceae</taxon>
        <taxon>Aphanomyces</taxon>
    </lineage>
</organism>
<evidence type="ECO:0000256" key="1">
    <source>
        <dbReference type="SAM" id="MobiDB-lite"/>
    </source>
</evidence>
<dbReference type="RefSeq" id="XP_008868802.1">
    <property type="nucleotide sequence ID" value="XM_008870580.1"/>
</dbReference>
<evidence type="ECO:0000313" key="2">
    <source>
        <dbReference type="EMBL" id="ETW02197.1"/>
    </source>
</evidence>
<proteinExistence type="predicted"/>
<feature type="compositionally biased region" description="Low complexity" evidence="1">
    <location>
        <begin position="135"/>
        <end position="145"/>
    </location>
</feature>
<dbReference type="GeneID" id="20082814"/>
<dbReference type="AlphaFoldDB" id="A0A024U8H6"/>
<feature type="region of interest" description="Disordered" evidence="1">
    <location>
        <begin position="128"/>
        <end position="152"/>
    </location>
</feature>